<keyword evidence="5 8" id="KW-0408">Iron</keyword>
<keyword evidence="7" id="KW-0003">3Fe-4S</keyword>
<dbReference type="SUPFAM" id="SSF54862">
    <property type="entry name" value="4Fe-4S ferredoxins"/>
    <property type="match status" value="1"/>
</dbReference>
<evidence type="ECO:0000256" key="3">
    <source>
        <dbReference type="ARBA" id="ARBA00022723"/>
    </source>
</evidence>
<feature type="domain" description="Divergent 4Fe-4S mono-cluster" evidence="9">
    <location>
        <begin position="1"/>
        <end position="64"/>
    </location>
</feature>
<dbReference type="InterPro" id="IPR051269">
    <property type="entry name" value="Fe-S_cluster_ET"/>
</dbReference>
<accession>A0A9W6STH6</accession>
<reference evidence="10" key="1">
    <citation type="submission" date="2023-03" db="EMBL/GenBank/DDBJ databases">
        <title>Actinorhabdospora filicis NBRC 111898.</title>
        <authorList>
            <person name="Ichikawa N."/>
            <person name="Sato H."/>
            <person name="Tonouchi N."/>
        </authorList>
    </citation>
    <scope>NUCLEOTIDE SEQUENCE</scope>
    <source>
        <strain evidence="10">NBRC 111898</strain>
    </source>
</reference>
<comment type="function">
    <text evidence="8">Ferredoxins are iron-sulfur proteins that transfer electrons in a wide variety of metabolic reactions.</text>
</comment>
<evidence type="ECO:0000256" key="2">
    <source>
        <dbReference type="ARBA" id="ARBA00022448"/>
    </source>
</evidence>
<evidence type="ECO:0000313" key="11">
    <source>
        <dbReference type="Proteomes" id="UP001165079"/>
    </source>
</evidence>
<dbReference type="Gene3D" id="3.30.70.20">
    <property type="match status" value="1"/>
</dbReference>
<dbReference type="AlphaFoldDB" id="A0A9W6STH6"/>
<protein>
    <recommendedName>
        <fullName evidence="8">Ferredoxin</fullName>
    </recommendedName>
</protein>
<evidence type="ECO:0000259" key="9">
    <source>
        <dbReference type="Pfam" id="PF06902"/>
    </source>
</evidence>
<evidence type="ECO:0000256" key="8">
    <source>
        <dbReference type="RuleBase" id="RU368020"/>
    </source>
</evidence>
<dbReference type="InterPro" id="IPR010693">
    <property type="entry name" value="Divergent_4Fe-4S_mono-cluster"/>
</dbReference>
<dbReference type="RefSeq" id="WP_285667636.1">
    <property type="nucleotide sequence ID" value="NZ_BSTX01000009.1"/>
</dbReference>
<keyword evidence="11" id="KW-1185">Reference proteome</keyword>
<comment type="caution">
    <text evidence="10">The sequence shown here is derived from an EMBL/GenBank/DDBJ whole genome shotgun (WGS) entry which is preliminary data.</text>
</comment>
<dbReference type="GO" id="GO:0051538">
    <property type="term" value="F:3 iron, 4 sulfur cluster binding"/>
    <property type="evidence" value="ECO:0007669"/>
    <property type="project" value="UniProtKB-KW"/>
</dbReference>
<keyword evidence="2 8" id="KW-0813">Transport</keyword>
<sequence>MRIKADRDVCVGAGQCVLTDPDVFDQGVDDGIVWLLAEVPGPEHEDKVREAVSLCPSGALSIVEE</sequence>
<evidence type="ECO:0000256" key="6">
    <source>
        <dbReference type="ARBA" id="ARBA00023014"/>
    </source>
</evidence>
<dbReference type="GO" id="GO:0009055">
    <property type="term" value="F:electron transfer activity"/>
    <property type="evidence" value="ECO:0007669"/>
    <property type="project" value="UniProtKB-UniRule"/>
</dbReference>
<organism evidence="10 11">
    <name type="scientific">Actinorhabdospora filicis</name>
    <dbReference type="NCBI Taxonomy" id="1785913"/>
    <lineage>
        <taxon>Bacteria</taxon>
        <taxon>Bacillati</taxon>
        <taxon>Actinomycetota</taxon>
        <taxon>Actinomycetes</taxon>
        <taxon>Micromonosporales</taxon>
        <taxon>Micromonosporaceae</taxon>
        <taxon>Actinorhabdospora</taxon>
    </lineage>
</organism>
<evidence type="ECO:0000256" key="7">
    <source>
        <dbReference type="ARBA" id="ARBA00023291"/>
    </source>
</evidence>
<evidence type="ECO:0000313" key="10">
    <source>
        <dbReference type="EMBL" id="GLZ82062.1"/>
    </source>
</evidence>
<evidence type="ECO:0000256" key="5">
    <source>
        <dbReference type="ARBA" id="ARBA00023004"/>
    </source>
</evidence>
<dbReference type="PRINTS" id="PR00352">
    <property type="entry name" value="3FE4SFRDOXIN"/>
</dbReference>
<dbReference type="InterPro" id="IPR001080">
    <property type="entry name" value="3Fe4S_ferredoxin"/>
</dbReference>
<proteinExistence type="predicted"/>
<evidence type="ECO:0000256" key="4">
    <source>
        <dbReference type="ARBA" id="ARBA00022982"/>
    </source>
</evidence>
<dbReference type="EMBL" id="BSTX01000009">
    <property type="protein sequence ID" value="GLZ82062.1"/>
    <property type="molecule type" value="Genomic_DNA"/>
</dbReference>
<evidence type="ECO:0000256" key="1">
    <source>
        <dbReference type="ARBA" id="ARBA00001927"/>
    </source>
</evidence>
<dbReference type="Proteomes" id="UP001165079">
    <property type="component" value="Unassembled WGS sequence"/>
</dbReference>
<gene>
    <name evidence="10" type="ORF">Afil01_68690</name>
</gene>
<comment type="cofactor">
    <cofactor evidence="1">
        <name>[3Fe-4S] cluster</name>
        <dbReference type="ChEBI" id="CHEBI:21137"/>
    </cofactor>
</comment>
<dbReference type="PANTHER" id="PTHR36923">
    <property type="entry name" value="FERREDOXIN"/>
    <property type="match status" value="1"/>
</dbReference>
<dbReference type="PANTHER" id="PTHR36923:SF3">
    <property type="entry name" value="FERREDOXIN"/>
    <property type="match status" value="1"/>
</dbReference>
<keyword evidence="6 8" id="KW-0411">Iron-sulfur</keyword>
<dbReference type="GO" id="GO:0005506">
    <property type="term" value="F:iron ion binding"/>
    <property type="evidence" value="ECO:0007669"/>
    <property type="project" value="UniProtKB-UniRule"/>
</dbReference>
<dbReference type="Pfam" id="PF06902">
    <property type="entry name" value="Fer4_19"/>
    <property type="match status" value="1"/>
</dbReference>
<keyword evidence="3 8" id="KW-0479">Metal-binding</keyword>
<keyword evidence="4 8" id="KW-0249">Electron transport</keyword>
<name>A0A9W6STH6_9ACTN</name>